<sequence>MVPFPLTSIVSRAQELLGEVLNAGELAVDLTAGGGRDTLFLARRVGPEGRVLSFDIQQEALTRSAGLLTNAGISPFFHGAPPASPLPCGVHLIHDCHSRLENYLDASPSAVIANLGFLPGGDKARTTLPATTLAALGCALESLAPGGRLAVAVYVGHPGGAKEGRVVEDLFQSLPPQRWQVLRLQVFNCATPPFLLIAEKRS</sequence>
<dbReference type="InterPro" id="IPR010719">
    <property type="entry name" value="MnmM_MeTrfase"/>
</dbReference>
<dbReference type="GO" id="GO:0008168">
    <property type="term" value="F:methyltransferase activity"/>
    <property type="evidence" value="ECO:0007669"/>
    <property type="project" value="UniProtKB-KW"/>
</dbReference>
<accession>A0A0M4D7I0</accession>
<dbReference type="PATRIC" id="fig|1603606.3.peg.2528"/>
<dbReference type="InterPro" id="IPR029063">
    <property type="entry name" value="SAM-dependent_MTases_sf"/>
</dbReference>
<name>A0A0M4D7I0_9BACT</name>
<protein>
    <submittedName>
        <fullName evidence="1">Putative rRNA methylase</fullName>
    </submittedName>
</protein>
<evidence type="ECO:0000313" key="2">
    <source>
        <dbReference type="Proteomes" id="UP000057158"/>
    </source>
</evidence>
<dbReference type="EMBL" id="CP010802">
    <property type="protein sequence ID" value="ALC17097.1"/>
    <property type="molecule type" value="Genomic_DNA"/>
</dbReference>
<keyword evidence="1" id="KW-0808">Transferase</keyword>
<dbReference type="PANTHER" id="PTHR35276">
    <property type="entry name" value="S-ADENOSYL-L-METHIONINE-DEPENDENT METHYLTRANSFERASES SUPERFAMILY PROTEIN"/>
    <property type="match status" value="1"/>
</dbReference>
<dbReference type="KEGG" id="des:DSOUD_2335"/>
<dbReference type="GO" id="GO:0032259">
    <property type="term" value="P:methylation"/>
    <property type="evidence" value="ECO:0007669"/>
    <property type="project" value="UniProtKB-KW"/>
</dbReference>
<dbReference type="PANTHER" id="PTHR35276:SF1">
    <property type="entry name" value="TRNA (MNM(5)S(2)U34)-METHYLTRANSFERASE, CHLOROPLASTIC"/>
    <property type="match status" value="1"/>
</dbReference>
<reference evidence="1 2" key="1">
    <citation type="submission" date="2015-07" db="EMBL/GenBank/DDBJ databases">
        <title>Isolation and Genomic Characterization of a Novel Halophilic Metal-Reducing Deltaproteobacterium from the Deep Subsurface.</title>
        <authorList>
            <person name="Badalamenti J.P."/>
            <person name="Summers Z.M."/>
            <person name="Gralnick J.A."/>
            <person name="Bond D.R."/>
        </authorList>
    </citation>
    <scope>NUCLEOTIDE SEQUENCE [LARGE SCALE GENOMIC DNA]</scope>
    <source>
        <strain evidence="1 2">WTL</strain>
    </source>
</reference>
<dbReference type="Gene3D" id="3.40.50.150">
    <property type="entry name" value="Vaccinia Virus protein VP39"/>
    <property type="match status" value="1"/>
</dbReference>
<dbReference type="Pfam" id="PF06962">
    <property type="entry name" value="rRNA_methylase"/>
    <property type="match status" value="1"/>
</dbReference>
<gene>
    <name evidence="1" type="ORF">DSOUD_2335</name>
</gene>
<keyword evidence="2" id="KW-1185">Reference proteome</keyword>
<dbReference type="STRING" id="1603606.DSOUD_2335"/>
<dbReference type="AlphaFoldDB" id="A0A0M4D7I0"/>
<dbReference type="RefSeq" id="WP_053551130.1">
    <property type="nucleotide sequence ID" value="NZ_CP010802.1"/>
</dbReference>
<proteinExistence type="predicted"/>
<dbReference type="CDD" id="cd02440">
    <property type="entry name" value="AdoMet_MTases"/>
    <property type="match status" value="1"/>
</dbReference>
<organism evidence="1 2">
    <name type="scientific">Desulfuromonas soudanensis</name>
    <dbReference type="NCBI Taxonomy" id="1603606"/>
    <lineage>
        <taxon>Bacteria</taxon>
        <taxon>Pseudomonadati</taxon>
        <taxon>Thermodesulfobacteriota</taxon>
        <taxon>Desulfuromonadia</taxon>
        <taxon>Desulfuromonadales</taxon>
        <taxon>Desulfuromonadaceae</taxon>
        <taxon>Desulfuromonas</taxon>
    </lineage>
</organism>
<dbReference type="Proteomes" id="UP000057158">
    <property type="component" value="Chromosome"/>
</dbReference>
<keyword evidence="1" id="KW-0489">Methyltransferase</keyword>
<dbReference type="SUPFAM" id="SSF53335">
    <property type="entry name" value="S-adenosyl-L-methionine-dependent methyltransferases"/>
    <property type="match status" value="1"/>
</dbReference>
<evidence type="ECO:0000313" key="1">
    <source>
        <dbReference type="EMBL" id="ALC17097.1"/>
    </source>
</evidence>
<dbReference type="OrthoDB" id="9792989at2"/>